<reference evidence="2 3" key="1">
    <citation type="submission" date="2019-11" db="EMBL/GenBank/DDBJ databases">
        <title>Terrilactibacillus tamarindus sp. nov. BCM23-1 isolated from bark of Tamarindus indica.</title>
        <authorList>
            <person name="Kingkaew E."/>
            <person name="Tanasupawat S."/>
        </authorList>
    </citation>
    <scope>NUCLEOTIDE SEQUENCE [LARGE SCALE GENOMIC DNA]</scope>
    <source>
        <strain evidence="2 3">BCM23-1</strain>
    </source>
</reference>
<dbReference type="InterPro" id="IPR007060">
    <property type="entry name" value="FtsL/DivIC"/>
</dbReference>
<dbReference type="GO" id="GO:0051301">
    <property type="term" value="P:cell division"/>
    <property type="evidence" value="ECO:0007669"/>
    <property type="project" value="InterPro"/>
</dbReference>
<keyword evidence="1" id="KW-0175">Coiled coil</keyword>
<name>A0A6N8CWH1_9BACI</name>
<proteinExistence type="predicted"/>
<feature type="coiled-coil region" evidence="1">
    <location>
        <begin position="29"/>
        <end position="56"/>
    </location>
</feature>
<dbReference type="Pfam" id="PF04977">
    <property type="entry name" value="DivIC"/>
    <property type="match status" value="1"/>
</dbReference>
<gene>
    <name evidence="2" type="ORF">GMB86_13365</name>
</gene>
<comment type="caution">
    <text evidence="2">The sequence shown here is derived from an EMBL/GenBank/DDBJ whole genome shotgun (WGS) entry which is preliminary data.</text>
</comment>
<dbReference type="PANTHER" id="PTHR40027">
    <property type="entry name" value="CELL DIVISION PROTEIN DIVIC"/>
    <property type="match status" value="1"/>
</dbReference>
<dbReference type="Proteomes" id="UP000440978">
    <property type="component" value="Unassembled WGS sequence"/>
</dbReference>
<evidence type="ECO:0000256" key="1">
    <source>
        <dbReference type="SAM" id="Coils"/>
    </source>
</evidence>
<organism evidence="2 3">
    <name type="scientific">Terrilactibacillus tamarindi</name>
    <dbReference type="NCBI Taxonomy" id="2599694"/>
    <lineage>
        <taxon>Bacteria</taxon>
        <taxon>Bacillati</taxon>
        <taxon>Bacillota</taxon>
        <taxon>Bacilli</taxon>
        <taxon>Bacillales</taxon>
        <taxon>Bacillaceae</taxon>
        <taxon>Terrilactibacillus</taxon>
    </lineage>
</organism>
<dbReference type="EMBL" id="WNHB01000024">
    <property type="protein sequence ID" value="MTT32996.1"/>
    <property type="molecule type" value="Genomic_DNA"/>
</dbReference>
<evidence type="ECO:0000313" key="3">
    <source>
        <dbReference type="Proteomes" id="UP000440978"/>
    </source>
</evidence>
<dbReference type="OrthoDB" id="2991180at2"/>
<evidence type="ECO:0000313" key="2">
    <source>
        <dbReference type="EMBL" id="MTT32996.1"/>
    </source>
</evidence>
<sequence length="92" mass="10575">MRRLVAFGIVLTVIVGFLTSIISSKSDQIDSKLTQKEHLEKKLRASQEDEKALKHNIRLLHDKDYIGDIARRDFLLSKKGEIIFSKLDIDSH</sequence>
<dbReference type="AlphaFoldDB" id="A0A6N8CWH1"/>
<keyword evidence="3" id="KW-1185">Reference proteome</keyword>
<accession>A0A6N8CWH1</accession>
<protein>
    <submittedName>
        <fullName evidence="2">DivIC</fullName>
    </submittedName>
</protein>
<dbReference type="InterPro" id="IPR039076">
    <property type="entry name" value="DivIC"/>
</dbReference>
<dbReference type="PANTHER" id="PTHR40027:SF1">
    <property type="entry name" value="CELL DIVISION PROTEIN DIVIC"/>
    <property type="match status" value="1"/>
</dbReference>